<feature type="region of interest" description="Disordered" evidence="13">
    <location>
        <begin position="715"/>
        <end position="783"/>
    </location>
</feature>
<keyword evidence="6" id="KW-0851">Voltage-gated channel</keyword>
<feature type="compositionally biased region" description="Polar residues" evidence="13">
    <location>
        <begin position="772"/>
        <end position="783"/>
    </location>
</feature>
<sequence length="1079" mass="120840">MPIYDPQALEQFRKAATGGRPSARSFSVDACPAFPTAYRRARSPSLRPSSPSSSLKESKATGGSSGGEKKSSPIPWLVQHLKEDIQNIVFGQFHNSQEDTTVKPDPKIPKSRRMSRSKGGDSSEKGESSSSDKDGEASQPKQSSHQTQTKSFLDFSQNFHPNCQQSSIGTHHMSGFITSCQSGARNSIEQRIPPILLEKEEDDYDEEADDRITSQRSSEVDTPLQKVTFGLEFSNENETASRSSFNYKHVGASTESVPHSQHSPHPAADQRPREVKKQRRHRLSSTSSWVSSQLQTTPEEGSNTNGKERVVINVSGLRYETHLKTLDQFPETLLGNPERRNEHFDPVRNEFFFDRNRPSFDAILYYYQSGGRLRRPVNVPLDIFMDEIKFYELSDDTIERYKEEEGFVKEEEKPMPTNHMQRKVWLLFEYPESSLAARIIAIFSVVIILLSIVTFCLETLPEFKQHRNTNGSSLFSNLSSTSDFVWDEVELQTFTEPFFIIETACIIWFSFEITVRFFASPNRLFFFKNMMNLIDLIAIIPYFITLATMLVSEHKSNNQAMSLAILRVIRLVRVFRIFKLSRHSKGLQILGQTIRASMRELGLLIFFLLICVILFSSAVFFAEADTENSQFNSIPDAFWWAVVTMTTVGYGDMRPTSAWGKLVGSLCAIAGVLTIALPVPVIVSNFNYFYHRETDNEDNQTYAHVQSCPNFSSIPLPRSSLSGSIDSVEEDKHRRSQTNESKSSDRDSVDTEERVLLGVRHETPTSADYHDSVQSAPVTTTSSRPPLLLVSLHHAATDVGHLGRSFERSNPVPLLKLPSPTTSRHVKRHHQSSTTHSPDNKNNSNSTKVSQMSPKKQRYSVPALKTPDLLDSHRTRRSRLVRSARKELEDEDQMDASIHPNVEKYRPTSDGHVLIDLTEALGPDENLSDAPQECPPGAAPPSTSAGSSSADQLDNFAKPLQSQAQPDALTPHPWRSKWFKPSKSIEISNPFTFSSQSRETMGCLSHSSAAITSFPSLTSEYLPATTNGVLVSQPSSEPTSHLSIHPSFNPFHPSPESLFKSSEALCSTQLGLGIKPSFT</sequence>
<feature type="region of interest" description="Disordered" evidence="13">
    <location>
        <begin position="251"/>
        <end position="307"/>
    </location>
</feature>
<dbReference type="InterPro" id="IPR027359">
    <property type="entry name" value="Volt_channel_dom_sf"/>
</dbReference>
<keyword evidence="8 14" id="KW-1133">Transmembrane helix</keyword>
<dbReference type="InterPro" id="IPR003131">
    <property type="entry name" value="T1-type_BTB"/>
</dbReference>
<dbReference type="EMBL" id="MG973376">
    <property type="protein sequence ID" value="AWJ68229.1"/>
    <property type="molecule type" value="mRNA"/>
</dbReference>
<feature type="region of interest" description="Disordered" evidence="13">
    <location>
        <begin position="37"/>
        <end position="151"/>
    </location>
</feature>
<dbReference type="SUPFAM" id="SSF54695">
    <property type="entry name" value="POZ domain"/>
    <property type="match status" value="1"/>
</dbReference>
<feature type="transmembrane region" description="Helical" evidence="14">
    <location>
        <begin position="435"/>
        <end position="457"/>
    </location>
</feature>
<feature type="compositionally biased region" description="Low complexity" evidence="13">
    <location>
        <begin position="284"/>
        <end position="297"/>
    </location>
</feature>
<feature type="compositionally biased region" description="Basic and acidic residues" evidence="13">
    <location>
        <begin position="742"/>
        <end position="771"/>
    </location>
</feature>
<protein>
    <submittedName>
        <fullName evidence="16">Putative potassium voltage-gated channel Shaker subfamily 2</fullName>
    </submittedName>
</protein>
<proteinExistence type="evidence at transcript level"/>
<feature type="compositionally biased region" description="Acidic residues" evidence="13">
    <location>
        <begin position="199"/>
        <end position="209"/>
    </location>
</feature>
<dbReference type="PRINTS" id="PR00169">
    <property type="entry name" value="KCHANNEL"/>
</dbReference>
<dbReference type="Pfam" id="PF02214">
    <property type="entry name" value="BTB_2"/>
    <property type="match status" value="1"/>
</dbReference>
<keyword evidence="3" id="KW-0633">Potassium transport</keyword>
<dbReference type="Gene3D" id="3.30.710.10">
    <property type="entry name" value="Potassium Channel Kv1.1, Chain A"/>
    <property type="match status" value="1"/>
</dbReference>
<dbReference type="SMART" id="SM00225">
    <property type="entry name" value="BTB"/>
    <property type="match status" value="1"/>
</dbReference>
<feature type="transmembrane region" description="Helical" evidence="14">
    <location>
        <begin position="662"/>
        <end position="683"/>
    </location>
</feature>
<evidence type="ECO:0000256" key="11">
    <source>
        <dbReference type="ARBA" id="ARBA00023180"/>
    </source>
</evidence>
<dbReference type="GO" id="GO:0008076">
    <property type="term" value="C:voltage-gated potassium channel complex"/>
    <property type="evidence" value="ECO:0007669"/>
    <property type="project" value="InterPro"/>
</dbReference>
<evidence type="ECO:0000256" key="10">
    <source>
        <dbReference type="ARBA" id="ARBA00023136"/>
    </source>
</evidence>
<dbReference type="InterPro" id="IPR005821">
    <property type="entry name" value="Ion_trans_dom"/>
</dbReference>
<dbReference type="GO" id="GO:0051260">
    <property type="term" value="P:protein homooligomerization"/>
    <property type="evidence" value="ECO:0007669"/>
    <property type="project" value="InterPro"/>
</dbReference>
<dbReference type="InterPro" id="IPR000210">
    <property type="entry name" value="BTB/POZ_dom"/>
</dbReference>
<dbReference type="GO" id="GO:0005251">
    <property type="term" value="F:delayed rectifier potassium channel activity"/>
    <property type="evidence" value="ECO:0007669"/>
    <property type="project" value="TreeGrafter"/>
</dbReference>
<accession>A0A2S1WM34</accession>
<dbReference type="InterPro" id="IPR011333">
    <property type="entry name" value="SKP1/BTB/POZ_sf"/>
</dbReference>
<feature type="transmembrane region" description="Helical" evidence="14">
    <location>
        <begin position="634"/>
        <end position="650"/>
    </location>
</feature>
<evidence type="ECO:0000256" key="12">
    <source>
        <dbReference type="ARBA" id="ARBA00023303"/>
    </source>
</evidence>
<comment type="subcellular location">
    <subcellularLocation>
        <location evidence="1">Membrane</location>
        <topology evidence="1">Multi-pass membrane protein</topology>
    </subcellularLocation>
</comment>
<evidence type="ECO:0000256" key="13">
    <source>
        <dbReference type="SAM" id="MobiDB-lite"/>
    </source>
</evidence>
<dbReference type="PRINTS" id="PR01491">
    <property type="entry name" value="KVCHANNEL"/>
</dbReference>
<dbReference type="Pfam" id="PF00520">
    <property type="entry name" value="Ion_trans"/>
    <property type="match status" value="1"/>
</dbReference>
<dbReference type="Gene3D" id="1.20.120.350">
    <property type="entry name" value="Voltage-gated potassium channels. Chain C"/>
    <property type="match status" value="1"/>
</dbReference>
<dbReference type="FunFam" id="1.10.287.70:FF:000002">
    <property type="entry name" value="Potassium voltage-gated channel subfamily a member"/>
    <property type="match status" value="1"/>
</dbReference>
<feature type="compositionally biased region" description="Low complexity" evidence="13">
    <location>
        <begin position="940"/>
        <end position="950"/>
    </location>
</feature>
<dbReference type="InterPro" id="IPR003972">
    <property type="entry name" value="K_chnl_volt-dep_Kv1"/>
</dbReference>
<dbReference type="SUPFAM" id="SSF81324">
    <property type="entry name" value="Voltage-gated potassium channels"/>
    <property type="match status" value="1"/>
</dbReference>
<dbReference type="PANTHER" id="PTHR11537">
    <property type="entry name" value="VOLTAGE-GATED POTASSIUM CHANNEL"/>
    <property type="match status" value="1"/>
</dbReference>
<feature type="compositionally biased region" description="Low complexity" evidence="13">
    <location>
        <begin position="43"/>
        <end position="55"/>
    </location>
</feature>
<keyword evidence="11" id="KW-0325">Glycoprotein</keyword>
<feature type="transmembrane region" description="Helical" evidence="14">
    <location>
        <begin position="601"/>
        <end position="622"/>
    </location>
</feature>
<evidence type="ECO:0000256" key="2">
    <source>
        <dbReference type="ARBA" id="ARBA00022448"/>
    </source>
</evidence>
<evidence type="ECO:0000256" key="1">
    <source>
        <dbReference type="ARBA" id="ARBA00004141"/>
    </source>
</evidence>
<evidence type="ECO:0000256" key="6">
    <source>
        <dbReference type="ARBA" id="ARBA00022882"/>
    </source>
</evidence>
<dbReference type="GO" id="GO:0001508">
    <property type="term" value="P:action potential"/>
    <property type="evidence" value="ECO:0007669"/>
    <property type="project" value="TreeGrafter"/>
</dbReference>
<evidence type="ECO:0000259" key="15">
    <source>
        <dbReference type="SMART" id="SM00225"/>
    </source>
</evidence>
<dbReference type="FunFam" id="1.20.120.350:FF:000028">
    <property type="entry name" value="Potassium voltage-gated channel subfamily a member"/>
    <property type="match status" value="1"/>
</dbReference>
<evidence type="ECO:0000256" key="7">
    <source>
        <dbReference type="ARBA" id="ARBA00022958"/>
    </source>
</evidence>
<feature type="transmembrane region" description="Helical" evidence="14">
    <location>
        <begin position="533"/>
        <end position="551"/>
    </location>
</feature>
<feature type="compositionally biased region" description="Polar residues" evidence="13">
    <location>
        <begin position="253"/>
        <end position="263"/>
    </location>
</feature>
<dbReference type="PRINTS" id="PR01496">
    <property type="entry name" value="SHAKERCHANEL"/>
</dbReference>
<evidence type="ECO:0000256" key="3">
    <source>
        <dbReference type="ARBA" id="ARBA00022538"/>
    </source>
</evidence>
<evidence type="ECO:0000313" key="16">
    <source>
        <dbReference type="EMBL" id="AWJ68229.1"/>
    </source>
</evidence>
<evidence type="ECO:0000256" key="14">
    <source>
        <dbReference type="SAM" id="Phobius"/>
    </source>
</evidence>
<feature type="region of interest" description="Disordered" evidence="13">
    <location>
        <begin position="803"/>
        <end position="909"/>
    </location>
</feature>
<evidence type="ECO:0000256" key="4">
    <source>
        <dbReference type="ARBA" id="ARBA00022692"/>
    </source>
</evidence>
<keyword evidence="9" id="KW-0406">Ion transport</keyword>
<keyword evidence="2" id="KW-0813">Transport</keyword>
<dbReference type="InterPro" id="IPR003968">
    <property type="entry name" value="K_chnl_volt-dep_Kv"/>
</dbReference>
<dbReference type="PANTHER" id="PTHR11537:SF113">
    <property type="entry name" value="POTASSIUM VOLTAGE-GATED CHANNEL PROTEIN SHAKER"/>
    <property type="match status" value="1"/>
</dbReference>
<feature type="domain" description="BTB" evidence="15">
    <location>
        <begin position="308"/>
        <end position="408"/>
    </location>
</feature>
<organism evidence="16">
    <name type="scientific">Hirudo verbana</name>
    <dbReference type="NCBI Taxonomy" id="311461"/>
    <lineage>
        <taxon>Eukaryota</taxon>
        <taxon>Metazoa</taxon>
        <taxon>Spiralia</taxon>
        <taxon>Lophotrochozoa</taxon>
        <taxon>Annelida</taxon>
        <taxon>Clitellata</taxon>
        <taxon>Hirudinea</taxon>
        <taxon>Hirudinida</taxon>
        <taxon>Hirudiniformes</taxon>
        <taxon>Hirudinidae</taxon>
        <taxon>Hirudo</taxon>
    </lineage>
</organism>
<keyword evidence="10 14" id="KW-0472">Membrane</keyword>
<feature type="compositionally biased region" description="Polar residues" evidence="13">
    <location>
        <begin position="715"/>
        <end position="725"/>
    </location>
</feature>
<dbReference type="Gene3D" id="1.10.287.70">
    <property type="match status" value="1"/>
</dbReference>
<dbReference type="AlphaFoldDB" id="A0A2S1WM34"/>
<evidence type="ECO:0000256" key="9">
    <source>
        <dbReference type="ARBA" id="ARBA00023065"/>
    </source>
</evidence>
<feature type="compositionally biased region" description="Basic residues" evidence="13">
    <location>
        <begin position="874"/>
        <end position="883"/>
    </location>
</feature>
<evidence type="ECO:0000256" key="5">
    <source>
        <dbReference type="ARBA" id="ARBA00022826"/>
    </source>
</evidence>
<feature type="compositionally biased region" description="Polar residues" evidence="13">
    <location>
        <begin position="139"/>
        <end position="151"/>
    </location>
</feature>
<feature type="compositionally biased region" description="Basic and acidic residues" evidence="13">
    <location>
        <begin position="96"/>
        <end position="108"/>
    </location>
</feature>
<dbReference type="InterPro" id="IPR028325">
    <property type="entry name" value="VG_K_chnl"/>
</dbReference>
<keyword evidence="12" id="KW-0407">Ion channel</keyword>
<evidence type="ECO:0000256" key="8">
    <source>
        <dbReference type="ARBA" id="ARBA00022989"/>
    </source>
</evidence>
<keyword evidence="4 14" id="KW-0812">Transmembrane</keyword>
<keyword evidence="5" id="KW-0631">Potassium channel</keyword>
<feature type="compositionally biased region" description="Basic and acidic residues" evidence="13">
    <location>
        <begin position="118"/>
        <end position="136"/>
    </location>
</feature>
<feature type="compositionally biased region" description="Polar residues" evidence="13">
    <location>
        <begin position="832"/>
        <end position="854"/>
    </location>
</feature>
<keyword evidence="7" id="KW-0630">Potassium</keyword>
<name>A0A2S1WM34_9ANNE</name>
<feature type="region of interest" description="Disordered" evidence="13">
    <location>
        <begin position="923"/>
        <end position="952"/>
    </location>
</feature>
<feature type="region of interest" description="Disordered" evidence="13">
    <location>
        <begin position="196"/>
        <end position="221"/>
    </location>
</feature>
<dbReference type="FunFam" id="3.30.710.10:FF:000053">
    <property type="entry name" value="potassium voltage-gated channel subfamily A member 4"/>
    <property type="match status" value="1"/>
</dbReference>
<reference evidence="16" key="1">
    <citation type="submission" date="2018-02" db="EMBL/GenBank/DDBJ databases">
        <title>Hirudo verbana central nervous system transcriptome analysis of ion channel and receptor content.</title>
        <authorList>
            <person name="Northcutt A.J."/>
            <person name="Schulz D.J."/>
            <person name="Mesce K.A."/>
        </authorList>
    </citation>
    <scope>NUCLEOTIDE SEQUENCE</scope>
</reference>